<proteinExistence type="predicted"/>
<dbReference type="AlphaFoldDB" id="A0A451BLC5"/>
<feature type="domain" description="AAA-ATPase-like" evidence="2">
    <location>
        <begin position="21"/>
        <end position="247"/>
    </location>
</feature>
<feature type="region of interest" description="Disordered" evidence="1">
    <location>
        <begin position="1"/>
        <end position="20"/>
    </location>
</feature>
<feature type="compositionally biased region" description="Polar residues" evidence="1">
    <location>
        <begin position="1"/>
        <end position="16"/>
    </location>
</feature>
<sequence>MTVAMNTTANHPSELSTGKPPIGLSDFPTLIREGYCYVDKTLFIQSVLDSSARVLLLPRPRRFGKTLNLSMLRAFFDRETPDATDLFRGLAIERTGEAYMAHQGRYPVVFLTLKDVKTENWENCLEHLRQSIAMVYLRHREVLSGSDILTFQERVWFDEVCDGTANRSMYENSLKYLLPWLERATGEKVILLIDEYDTPIHAGYREGYYREITSFMRNWLSGALKDQPALGKGVLTGILRVARESIFSGLNNLAVAGILKAGPFADKFGFTEPEVARLLADFQLADTLPEVREWYNGYRFGETVIYNPWSILNFIDDRPAPPAPHWVNTSGNDLVRDLLESGGAEIREDLEGLLAGGNVECQVTEDLPLRDIRGDAESIWSLLLFSGYLKPVGVRQYRNRVRHRLAIPNREVETLYGRIVDHWLTRHIKQKYLDDLLDALLDGNVPEFARHLQTLILNMLSYHDTAGGEGSVSRGLFAPSHKL</sequence>
<reference evidence="3" key="1">
    <citation type="submission" date="2019-02" db="EMBL/GenBank/DDBJ databases">
        <authorList>
            <person name="Gruber-Vodicka R. H."/>
            <person name="Seah K. B. B."/>
        </authorList>
    </citation>
    <scope>NUCLEOTIDE SEQUENCE</scope>
    <source>
        <strain evidence="3">BECK_S127</strain>
    </source>
</reference>
<name>A0A451BLC5_9GAMM</name>
<evidence type="ECO:0000259" key="2">
    <source>
        <dbReference type="Pfam" id="PF09820"/>
    </source>
</evidence>
<dbReference type="PANTHER" id="PTHR34825">
    <property type="entry name" value="CONSERVED PROTEIN, WITH A WEAK D-GALACTARATE DEHYDRATASE/ALTRONATE HYDROLASE DOMAIN"/>
    <property type="match status" value="1"/>
</dbReference>
<accession>A0A451BLC5</accession>
<dbReference type="Pfam" id="PF09820">
    <property type="entry name" value="AAA-ATPase_like"/>
    <property type="match status" value="1"/>
</dbReference>
<evidence type="ECO:0000313" key="3">
    <source>
        <dbReference type="EMBL" id="VFK79100.1"/>
    </source>
</evidence>
<dbReference type="InterPro" id="IPR018631">
    <property type="entry name" value="AAA-ATPase-like_dom"/>
</dbReference>
<evidence type="ECO:0000256" key="1">
    <source>
        <dbReference type="SAM" id="MobiDB-lite"/>
    </source>
</evidence>
<organism evidence="3">
    <name type="scientific">Candidatus Kentrum sp. SD</name>
    <dbReference type="NCBI Taxonomy" id="2126332"/>
    <lineage>
        <taxon>Bacteria</taxon>
        <taxon>Pseudomonadati</taxon>
        <taxon>Pseudomonadota</taxon>
        <taxon>Gammaproteobacteria</taxon>
        <taxon>Candidatus Kentrum</taxon>
    </lineage>
</organism>
<dbReference type="PANTHER" id="PTHR34825:SF1">
    <property type="entry name" value="AAA-ATPASE-LIKE DOMAIN-CONTAINING PROTEIN"/>
    <property type="match status" value="1"/>
</dbReference>
<dbReference type="EMBL" id="CAADHB010000036">
    <property type="protein sequence ID" value="VFK79100.1"/>
    <property type="molecule type" value="Genomic_DNA"/>
</dbReference>
<protein>
    <submittedName>
        <fullName evidence="3">Predicted AAA-ATPase</fullName>
    </submittedName>
</protein>
<gene>
    <name evidence="3" type="ORF">BECKSD772D_GA0070982_10361</name>
</gene>